<name>A0ACA9M5Z1_9GLOM</name>
<dbReference type="Proteomes" id="UP000789525">
    <property type="component" value="Unassembled WGS sequence"/>
</dbReference>
<organism evidence="1 2">
    <name type="scientific">Acaulospora colombiana</name>
    <dbReference type="NCBI Taxonomy" id="27376"/>
    <lineage>
        <taxon>Eukaryota</taxon>
        <taxon>Fungi</taxon>
        <taxon>Fungi incertae sedis</taxon>
        <taxon>Mucoromycota</taxon>
        <taxon>Glomeromycotina</taxon>
        <taxon>Glomeromycetes</taxon>
        <taxon>Diversisporales</taxon>
        <taxon>Acaulosporaceae</taxon>
        <taxon>Acaulospora</taxon>
    </lineage>
</organism>
<comment type="caution">
    <text evidence="1">The sequence shown here is derived from an EMBL/GenBank/DDBJ whole genome shotgun (WGS) entry which is preliminary data.</text>
</comment>
<accession>A0ACA9M5Z1</accession>
<gene>
    <name evidence="1" type="ORF">ACOLOM_LOCUS5628</name>
</gene>
<sequence>MAAALAKILHPSHSSPMPSAVPIFTHLYDLSSEQRAMPPIVSPLPTTTSGSKKRTHAAVDKSNVPRPYKCPMCYKAFFRLEHQTRHIRTHTGEKPHRCDFPGCEKRFSRSDELTRHRRTHTNRDKRKPSQQRSTDEFKGRHVQLDLRQPFDDDDDQIFPESFRSRSNSNSSTTSTSSCSSTGSSASGCLAINTSMQHQMYLAQHTINGAISAVGNGYARNPAHLQDFSLEPSSKRIRGNEDDGMLSPPLSAVSFDSPPMCNDNGLDDDEIILTPDQSPSLGPHI</sequence>
<evidence type="ECO:0000313" key="2">
    <source>
        <dbReference type="Proteomes" id="UP000789525"/>
    </source>
</evidence>
<reference evidence="1" key="1">
    <citation type="submission" date="2021-06" db="EMBL/GenBank/DDBJ databases">
        <authorList>
            <person name="Kallberg Y."/>
            <person name="Tangrot J."/>
            <person name="Rosling A."/>
        </authorList>
    </citation>
    <scope>NUCLEOTIDE SEQUENCE</scope>
    <source>
        <strain evidence="1">CL356</strain>
    </source>
</reference>
<feature type="non-terminal residue" evidence="1">
    <location>
        <position position="284"/>
    </location>
</feature>
<dbReference type="EMBL" id="CAJVPT010010578">
    <property type="protein sequence ID" value="CAG8571655.1"/>
    <property type="molecule type" value="Genomic_DNA"/>
</dbReference>
<keyword evidence="2" id="KW-1185">Reference proteome</keyword>
<evidence type="ECO:0000313" key="1">
    <source>
        <dbReference type="EMBL" id="CAG8571655.1"/>
    </source>
</evidence>
<proteinExistence type="predicted"/>
<protein>
    <submittedName>
        <fullName evidence="1">2400_t:CDS:1</fullName>
    </submittedName>
</protein>